<reference evidence="2 3" key="1">
    <citation type="journal article" date="2021" name="Nat. Commun.">
        <title>Genetic determinants of endophytism in the Arabidopsis root mycobiome.</title>
        <authorList>
            <person name="Mesny F."/>
            <person name="Miyauchi S."/>
            <person name="Thiergart T."/>
            <person name="Pickel B."/>
            <person name="Atanasova L."/>
            <person name="Karlsson M."/>
            <person name="Huettel B."/>
            <person name="Barry K.W."/>
            <person name="Haridas S."/>
            <person name="Chen C."/>
            <person name="Bauer D."/>
            <person name="Andreopoulos W."/>
            <person name="Pangilinan J."/>
            <person name="LaButti K."/>
            <person name="Riley R."/>
            <person name="Lipzen A."/>
            <person name="Clum A."/>
            <person name="Drula E."/>
            <person name="Henrissat B."/>
            <person name="Kohler A."/>
            <person name="Grigoriev I.V."/>
            <person name="Martin F.M."/>
            <person name="Hacquard S."/>
        </authorList>
    </citation>
    <scope>NUCLEOTIDE SEQUENCE [LARGE SCALE GENOMIC DNA]</scope>
    <source>
        <strain evidence="2 3">MPI-CAGE-CH-0241</strain>
    </source>
</reference>
<dbReference type="PANTHER" id="PTHR24148:SF73">
    <property type="entry name" value="HET DOMAIN PROTEIN (AFU_ORTHOLOGUE AFUA_8G01020)"/>
    <property type="match status" value="1"/>
</dbReference>
<feature type="domain" description="Heterokaryon incompatibility" evidence="1">
    <location>
        <begin position="60"/>
        <end position="238"/>
    </location>
</feature>
<organism evidence="2 3">
    <name type="scientific">Thelonectria olida</name>
    <dbReference type="NCBI Taxonomy" id="1576542"/>
    <lineage>
        <taxon>Eukaryota</taxon>
        <taxon>Fungi</taxon>
        <taxon>Dikarya</taxon>
        <taxon>Ascomycota</taxon>
        <taxon>Pezizomycotina</taxon>
        <taxon>Sordariomycetes</taxon>
        <taxon>Hypocreomycetidae</taxon>
        <taxon>Hypocreales</taxon>
        <taxon>Nectriaceae</taxon>
        <taxon>Thelonectria</taxon>
    </lineage>
</organism>
<dbReference type="InterPro" id="IPR010730">
    <property type="entry name" value="HET"/>
</dbReference>
<evidence type="ECO:0000313" key="3">
    <source>
        <dbReference type="Proteomes" id="UP000777438"/>
    </source>
</evidence>
<accession>A0A9P8WJS9</accession>
<dbReference type="Pfam" id="PF06985">
    <property type="entry name" value="HET"/>
    <property type="match status" value="1"/>
</dbReference>
<evidence type="ECO:0000313" key="2">
    <source>
        <dbReference type="EMBL" id="KAH6900627.1"/>
    </source>
</evidence>
<dbReference type="Pfam" id="PF26639">
    <property type="entry name" value="Het-6_barrel"/>
    <property type="match status" value="1"/>
</dbReference>
<protein>
    <submittedName>
        <fullName evidence="2">Heterokaryon incompatibility protein</fullName>
    </submittedName>
</protein>
<dbReference type="PANTHER" id="PTHR24148">
    <property type="entry name" value="ANKYRIN REPEAT DOMAIN-CONTAINING PROTEIN 39 HOMOLOG-RELATED"/>
    <property type="match status" value="1"/>
</dbReference>
<proteinExistence type="predicted"/>
<dbReference type="OrthoDB" id="4587016at2759"/>
<keyword evidence="3" id="KW-1185">Reference proteome</keyword>
<sequence length="739" mass="84169">MLPLLWPPTHPPYKYSLYSPLDSRPGAFRLVRLLPPLPTLWGNTLRIQLIAVDNVGSCAYDTLSYTWGVTGKDPPDRRILVETPHGSREFRIYRPLEIALSTITTDRPLFVDQICINQDDEKEKASQVQLMRDIYGNCTRLLVWLGPGTTASDQYFDCIRQINAEGILHGVTRGFDHKHFMKVFDAVMNSDIPAEGDVKQDRDDVLMLISKYGDAFPLEGAKDVLSRKWWQRLWIIQEACLAPNVLFVCGSQRLCFDCLRLGLLFYNLYNTHWSNHVTRRIPESEANLRRDLLHLNESPTRMIRERKMIHQFRTRHSLYDIVLNYNVNGSLPKIGATLAEDRIFGVMGMAEAKSLAGLRVSYNDTRKVFIQLGALLAAESLDLLFFSQFPKTISTLPSWAPDWSMDLHVPCAYMKLQDRNHSAGEACRGAPTVDIVTGCLTVRGIVVDIISEVGKYEVQKDPEATVFDNVEYTSVHMFLGELDKFLSQSRVSADDVETAASHIADFGISFKWFTENWGEQGLEKLTLVRKEAYRYGEWLIRHKANLRKYYFSRIVDTDGRLPWYWLPVNETDALMYWATSPMSAIKTWMKAVGLFLCDAVEVVSASTYIALLNRFLRIRRKWRGLQFNHIEQPDSVRRTGLTADAAVQRMLSEFADNLIRMVDQRIYLTDKGYIGTGPRGMKPGDVVVVLFGMTCPIVLRKHASSSGQDGWSYLGAAYCYGVMNGEVLQDGKEVTFNLV</sequence>
<evidence type="ECO:0000259" key="1">
    <source>
        <dbReference type="Pfam" id="PF06985"/>
    </source>
</evidence>
<dbReference type="Proteomes" id="UP000777438">
    <property type="component" value="Unassembled WGS sequence"/>
</dbReference>
<comment type="caution">
    <text evidence="2">The sequence shown here is derived from an EMBL/GenBank/DDBJ whole genome shotgun (WGS) entry which is preliminary data.</text>
</comment>
<dbReference type="AlphaFoldDB" id="A0A9P8WJS9"/>
<dbReference type="InterPro" id="IPR052895">
    <property type="entry name" value="HetReg/Transcr_Mod"/>
</dbReference>
<name>A0A9P8WJS9_9HYPO</name>
<dbReference type="EMBL" id="JAGPYM010000001">
    <property type="protein sequence ID" value="KAH6900627.1"/>
    <property type="molecule type" value="Genomic_DNA"/>
</dbReference>
<gene>
    <name evidence="2" type="ORF">B0T10DRAFT_600891</name>
</gene>